<dbReference type="PANTHER" id="PTHR11669:SF0">
    <property type="entry name" value="PROTEIN STICHEL-LIKE 2"/>
    <property type="match status" value="1"/>
</dbReference>
<dbReference type="GO" id="GO:0009360">
    <property type="term" value="C:DNA polymerase III complex"/>
    <property type="evidence" value="ECO:0007669"/>
    <property type="project" value="InterPro"/>
</dbReference>
<evidence type="ECO:0000256" key="9">
    <source>
        <dbReference type="SAM" id="MobiDB-lite"/>
    </source>
</evidence>
<dbReference type="EMBL" id="CP053396">
    <property type="protein sequence ID" value="QJW43602.1"/>
    <property type="molecule type" value="Genomic_DNA"/>
</dbReference>
<accession>A0AAE7DUJ7</accession>
<evidence type="ECO:0000256" key="7">
    <source>
        <dbReference type="ARBA" id="ARBA00049244"/>
    </source>
</evidence>
<evidence type="ECO:0000256" key="5">
    <source>
        <dbReference type="ARBA" id="ARBA00022840"/>
    </source>
</evidence>
<evidence type="ECO:0000256" key="1">
    <source>
        <dbReference type="ARBA" id="ARBA00006360"/>
    </source>
</evidence>
<evidence type="ECO:0000256" key="8">
    <source>
        <dbReference type="RuleBase" id="RU364063"/>
    </source>
</evidence>
<feature type="domain" description="AAA+ ATPase" evidence="10">
    <location>
        <begin position="35"/>
        <end position="177"/>
    </location>
</feature>
<dbReference type="CDD" id="cd00009">
    <property type="entry name" value="AAA"/>
    <property type="match status" value="1"/>
</dbReference>
<dbReference type="Gene3D" id="3.40.50.300">
    <property type="entry name" value="P-loop containing nucleotide triphosphate hydrolases"/>
    <property type="match status" value="1"/>
</dbReference>
<feature type="region of interest" description="Disordered" evidence="9">
    <location>
        <begin position="499"/>
        <end position="537"/>
    </location>
</feature>
<feature type="compositionally biased region" description="Basic and acidic residues" evidence="9">
    <location>
        <begin position="511"/>
        <end position="534"/>
    </location>
</feature>
<comment type="function">
    <text evidence="8">DNA polymerase III is a complex, multichain enzyme responsible for most of the replicative synthesis in bacteria. This DNA polymerase also exhibits 3' to 5' exonuclease activity.</text>
</comment>
<keyword evidence="5 8" id="KW-0067">ATP-binding</keyword>
<keyword evidence="8 11" id="KW-0548">Nucleotidyltransferase</keyword>
<evidence type="ECO:0000313" key="12">
    <source>
        <dbReference type="Proteomes" id="UP000502945"/>
    </source>
</evidence>
<dbReference type="GO" id="GO:0046872">
    <property type="term" value="F:metal ion binding"/>
    <property type="evidence" value="ECO:0007669"/>
    <property type="project" value="UniProtKB-KW"/>
</dbReference>
<dbReference type="InterPro" id="IPR045085">
    <property type="entry name" value="HLD_clamp_pol_III_gamma_tau"/>
</dbReference>
<keyword evidence="2" id="KW-0479">Metal-binding</keyword>
<dbReference type="InterPro" id="IPR027417">
    <property type="entry name" value="P-loop_NTPase"/>
</dbReference>
<sequence length="567" mass="64636">MQVLALKYRPKHFSELVGQESVAKTLSLALDNQRLANAYLFSGLRGSGKTSSSRIFARALMCEEGPKAVPCDTCTQCQSALNNHHIDIIEMDGASNRGIDDVRNLIEQTRYKPSFGRYKIFIIDEVHMFTTEAFNALLKTLEEPPSHVKFLLATTDALKLPATILSRTQHFRFKKIPENSVISHLKTILEKEQVSYETSALEKLAHSGQGSLRDTITLLEQAINYCDNAITESKVAEMLGAIDRSVLEDFFQSLINQDEARLQERYAILENYETESVLEEMMLFLKAKLLSPDSYSILLIERFFKIIMSSLSLLKEGANASFVLLLLKMKFKEALKLKALDDAILELEQSKESALKPLNQNANAFKQEPKSAEKIEKPEKIESAEKRESAETPQTPMLSAKDRIFHNLFKQVQTLVYERNYELGAVFEKNIRFIDFDSQTKTLTWESLATYKDKELLRERFKIVKSIVDGVFGKGENIKIALKNQNKSTLEEIKESKFPYSKPKPTTETTAETKEKETKEIQENDTKEVQKTQPKETPTALQEFMANHSDLIEEIKSEFEIKSVELL</sequence>
<dbReference type="CDD" id="cd18137">
    <property type="entry name" value="HLD_clamp_pol_III_gamma_tau"/>
    <property type="match status" value="1"/>
</dbReference>
<dbReference type="Pfam" id="PF13177">
    <property type="entry name" value="DNA_pol3_delta2"/>
    <property type="match status" value="1"/>
</dbReference>
<proteinExistence type="inferred from homology"/>
<dbReference type="GO" id="GO:0003887">
    <property type="term" value="F:DNA-directed DNA polymerase activity"/>
    <property type="evidence" value="ECO:0007669"/>
    <property type="project" value="UniProtKB-KW"/>
</dbReference>
<dbReference type="SUPFAM" id="SSF52540">
    <property type="entry name" value="P-loop containing nucleoside triphosphate hydrolases"/>
    <property type="match status" value="1"/>
</dbReference>
<reference evidence="11 12" key="1">
    <citation type="submission" date="2020-05" db="EMBL/GenBank/DDBJ databases">
        <title>Proteome, Transcriptome, Methylome of different strains of Helicobacter pylori.</title>
        <authorList>
            <person name="Butenko I."/>
            <person name="Fedorov D."/>
            <person name="Babenko V."/>
            <person name="Manolov A."/>
            <person name="Boldyreva D."/>
            <person name="Klimina K."/>
            <person name="Veselovski V."/>
            <person name="Malahova M."/>
            <person name="Semashko T."/>
            <person name="Semenov I."/>
            <person name="Govorun V."/>
        </authorList>
    </citation>
    <scope>NUCLEOTIDE SEQUENCE [LARGE SCALE GENOMIC DNA]</scope>
    <source>
        <strain evidence="11 12">HPY</strain>
    </source>
</reference>
<name>A0AAE7DUJ7_HELPX</name>
<evidence type="ECO:0000259" key="10">
    <source>
        <dbReference type="SMART" id="SM00382"/>
    </source>
</evidence>
<dbReference type="InterPro" id="IPR012763">
    <property type="entry name" value="DNA_pol_III_sug/sutau_N"/>
</dbReference>
<keyword evidence="8 11" id="KW-0808">Transferase</keyword>
<dbReference type="Pfam" id="PF22608">
    <property type="entry name" value="DNAX_ATPase_lid"/>
    <property type="match status" value="1"/>
</dbReference>
<dbReference type="RefSeq" id="WP_001916494.1">
    <property type="nucleotide sequence ID" value="NZ_CP053392.1"/>
</dbReference>
<dbReference type="NCBIfam" id="NF006280">
    <property type="entry name" value="PRK08451.1"/>
    <property type="match status" value="1"/>
</dbReference>
<gene>
    <name evidence="8" type="primary">dnaX</name>
    <name evidence="11" type="ORF">HK440_04025</name>
</gene>
<protein>
    <recommendedName>
        <fullName evidence="8">DNA polymerase III subunit gamma/tau</fullName>
        <ecNumber evidence="8">2.7.7.7</ecNumber>
    </recommendedName>
</protein>
<dbReference type="FunFam" id="1.10.8.60:FF:000013">
    <property type="entry name" value="DNA polymerase III subunit gamma/tau"/>
    <property type="match status" value="1"/>
</dbReference>
<keyword evidence="6 8" id="KW-0239">DNA-directed DNA polymerase</keyword>
<keyword evidence="4" id="KW-0862">Zinc</keyword>
<evidence type="ECO:0000256" key="2">
    <source>
        <dbReference type="ARBA" id="ARBA00022723"/>
    </source>
</evidence>
<evidence type="ECO:0000256" key="6">
    <source>
        <dbReference type="ARBA" id="ARBA00022932"/>
    </source>
</evidence>
<dbReference type="GO" id="GO:0005524">
    <property type="term" value="F:ATP binding"/>
    <property type="evidence" value="ECO:0007669"/>
    <property type="project" value="UniProtKB-KW"/>
</dbReference>
<evidence type="ECO:0000256" key="4">
    <source>
        <dbReference type="ARBA" id="ARBA00022833"/>
    </source>
</evidence>
<keyword evidence="3 8" id="KW-0547">Nucleotide-binding</keyword>
<dbReference type="NCBIfam" id="TIGR02397">
    <property type="entry name" value="dnaX_nterm"/>
    <property type="match status" value="1"/>
</dbReference>
<dbReference type="SMART" id="SM00382">
    <property type="entry name" value="AAA"/>
    <property type="match status" value="1"/>
</dbReference>
<feature type="compositionally biased region" description="Basic and acidic residues" evidence="9">
    <location>
        <begin position="367"/>
        <end position="390"/>
    </location>
</feature>
<dbReference type="Proteomes" id="UP000502945">
    <property type="component" value="Chromosome"/>
</dbReference>
<keyword evidence="8" id="KW-0235">DNA replication</keyword>
<comment type="similarity">
    <text evidence="1 8">Belongs to the DnaX/STICHEL family.</text>
</comment>
<dbReference type="EC" id="2.7.7.7" evidence="8"/>
<organism evidence="11 12">
    <name type="scientific">Helicobacter pylori</name>
    <name type="common">Campylobacter pylori</name>
    <dbReference type="NCBI Taxonomy" id="210"/>
    <lineage>
        <taxon>Bacteria</taxon>
        <taxon>Pseudomonadati</taxon>
        <taxon>Campylobacterota</taxon>
        <taxon>Epsilonproteobacteria</taxon>
        <taxon>Campylobacterales</taxon>
        <taxon>Helicobacteraceae</taxon>
        <taxon>Helicobacter</taxon>
    </lineage>
</organism>
<comment type="catalytic activity">
    <reaction evidence="7 8">
        <text>DNA(n) + a 2'-deoxyribonucleoside 5'-triphosphate = DNA(n+1) + diphosphate</text>
        <dbReference type="Rhea" id="RHEA:22508"/>
        <dbReference type="Rhea" id="RHEA-COMP:17339"/>
        <dbReference type="Rhea" id="RHEA-COMP:17340"/>
        <dbReference type="ChEBI" id="CHEBI:33019"/>
        <dbReference type="ChEBI" id="CHEBI:61560"/>
        <dbReference type="ChEBI" id="CHEBI:173112"/>
        <dbReference type="EC" id="2.7.7.7"/>
    </reaction>
</comment>
<dbReference type="PANTHER" id="PTHR11669">
    <property type="entry name" value="REPLICATION FACTOR C / DNA POLYMERASE III GAMMA-TAU SUBUNIT"/>
    <property type="match status" value="1"/>
</dbReference>
<evidence type="ECO:0000256" key="3">
    <source>
        <dbReference type="ARBA" id="ARBA00022741"/>
    </source>
</evidence>
<comment type="subunit">
    <text evidence="8">DNA polymerase III contains a core (composed of alpha, epsilon and theta chains) that associates with a tau subunit. This core dimerizes to form the POLIII' complex. PolIII' associates with the gamma complex (composed of gamma, delta, delta', psi and chi chains) and with the beta chain to form the complete DNA polymerase III complex.</text>
</comment>
<evidence type="ECO:0000313" key="11">
    <source>
        <dbReference type="EMBL" id="QJW43602.1"/>
    </source>
</evidence>
<dbReference type="FunFam" id="3.40.50.300:FF:000014">
    <property type="entry name" value="DNA polymerase III subunit gamma/tau"/>
    <property type="match status" value="1"/>
</dbReference>
<dbReference type="AlphaFoldDB" id="A0AAE7DUJ7"/>
<dbReference type="InterPro" id="IPR003593">
    <property type="entry name" value="AAA+_ATPase"/>
</dbReference>
<dbReference type="GO" id="GO:0006261">
    <property type="term" value="P:DNA-templated DNA replication"/>
    <property type="evidence" value="ECO:0007669"/>
    <property type="project" value="TreeGrafter"/>
</dbReference>
<feature type="region of interest" description="Disordered" evidence="9">
    <location>
        <begin position="358"/>
        <end position="395"/>
    </location>
</feature>
<dbReference type="Gene3D" id="1.10.8.60">
    <property type="match status" value="1"/>
</dbReference>
<dbReference type="InterPro" id="IPR050238">
    <property type="entry name" value="DNA_Rep/Repair_Clamp_Loader"/>
</dbReference>